<protein>
    <submittedName>
        <fullName evidence="4">ADYC domain-containing protein</fullName>
    </submittedName>
</protein>
<dbReference type="RefSeq" id="WP_321550494.1">
    <property type="nucleotide sequence ID" value="NZ_JAXIVS010000016.1"/>
</dbReference>
<keyword evidence="2" id="KW-0732">Signal</keyword>
<proteinExistence type="predicted"/>
<evidence type="ECO:0000256" key="2">
    <source>
        <dbReference type="SAM" id="SignalP"/>
    </source>
</evidence>
<evidence type="ECO:0000313" key="5">
    <source>
        <dbReference type="Proteomes" id="UP001291309"/>
    </source>
</evidence>
<evidence type="ECO:0000256" key="1">
    <source>
        <dbReference type="SAM" id="MobiDB-lite"/>
    </source>
</evidence>
<dbReference type="EMBL" id="JAXIVS010000016">
    <property type="protein sequence ID" value="MDY7231778.1"/>
    <property type="molecule type" value="Genomic_DNA"/>
</dbReference>
<dbReference type="Pfam" id="PF20032">
    <property type="entry name" value="ADYC"/>
    <property type="match status" value="1"/>
</dbReference>
<feature type="signal peptide" evidence="2">
    <location>
        <begin position="1"/>
        <end position="22"/>
    </location>
</feature>
<dbReference type="Proteomes" id="UP001291309">
    <property type="component" value="Unassembled WGS sequence"/>
</dbReference>
<evidence type="ECO:0000259" key="3">
    <source>
        <dbReference type="Pfam" id="PF20032"/>
    </source>
</evidence>
<accession>A0ABU5HG34</accession>
<comment type="caution">
    <text evidence="4">The sequence shown here is derived from an EMBL/GenBank/DDBJ whole genome shotgun (WGS) entry which is preliminary data.</text>
</comment>
<dbReference type="InterPro" id="IPR045426">
    <property type="entry name" value="ADYC"/>
</dbReference>
<reference evidence="4 5" key="1">
    <citation type="submission" date="2023-12" db="EMBL/GenBank/DDBJ databases">
        <title>the genome sequence of Hyalangium sp. s54d21.</title>
        <authorList>
            <person name="Zhang X."/>
        </authorList>
    </citation>
    <scope>NUCLEOTIDE SEQUENCE [LARGE SCALE GENOMIC DNA]</scope>
    <source>
        <strain evidence="5">s54d21</strain>
    </source>
</reference>
<evidence type="ECO:0000313" key="4">
    <source>
        <dbReference type="EMBL" id="MDY7231778.1"/>
    </source>
</evidence>
<feature type="region of interest" description="Disordered" evidence="1">
    <location>
        <begin position="22"/>
        <end position="67"/>
    </location>
</feature>
<gene>
    <name evidence="4" type="ORF">SYV04_35655</name>
</gene>
<sequence>MNVSPKSVVASLFLLFTAPAFASSPASSHSPNLKSGSAAPGESESARYARRCQNHAPTRGSSEQGTLLWGTRQAWRSRQGSETQRSVLVSVDIQASFHPDGKTQSVRLENGRLVAEHDTTRSLLGTVFQGTSSDGKPVEVALCGAEPAPDDPELVWYRIEAWNPVAQEWENPCAATGNLPDPRALAVSGFWDSRGAHHATPGKFTLACEDGAITKCIRWGYKPWASRDGQSLADLHQACTRMARADYCGNGRSHTRQGTTIDMYDAFGMLSPTTEASAAWNPAHASFEAAWAPDGATCMARTRQGEALEKILQECPGRFSTSAAASLGGGDDCAVQRVKESDRTALLRNRSY</sequence>
<keyword evidence="5" id="KW-1185">Reference proteome</keyword>
<feature type="compositionally biased region" description="Low complexity" evidence="1">
    <location>
        <begin position="22"/>
        <end position="43"/>
    </location>
</feature>
<feature type="chain" id="PRO_5047416148" evidence="2">
    <location>
        <begin position="23"/>
        <end position="352"/>
    </location>
</feature>
<organism evidence="4 5">
    <name type="scientific">Hyalangium rubrum</name>
    <dbReference type="NCBI Taxonomy" id="3103134"/>
    <lineage>
        <taxon>Bacteria</taxon>
        <taxon>Pseudomonadati</taxon>
        <taxon>Myxococcota</taxon>
        <taxon>Myxococcia</taxon>
        <taxon>Myxococcales</taxon>
        <taxon>Cystobacterineae</taxon>
        <taxon>Archangiaceae</taxon>
        <taxon>Hyalangium</taxon>
    </lineage>
</organism>
<feature type="compositionally biased region" description="Polar residues" evidence="1">
    <location>
        <begin position="55"/>
        <end position="65"/>
    </location>
</feature>
<name>A0ABU5HG34_9BACT</name>
<feature type="domain" description="ADYC" evidence="3">
    <location>
        <begin position="122"/>
        <end position="304"/>
    </location>
</feature>